<evidence type="ECO:0000259" key="2">
    <source>
        <dbReference type="PROSITE" id="PS50835"/>
    </source>
</evidence>
<dbReference type="GO" id="GO:0070593">
    <property type="term" value="P:dendrite self-avoidance"/>
    <property type="evidence" value="ECO:0007669"/>
    <property type="project" value="TreeGrafter"/>
</dbReference>
<feature type="domain" description="Ig-like" evidence="2">
    <location>
        <begin position="363"/>
        <end position="445"/>
    </location>
</feature>
<dbReference type="GO" id="GO:0007411">
    <property type="term" value="P:axon guidance"/>
    <property type="evidence" value="ECO:0007669"/>
    <property type="project" value="TreeGrafter"/>
</dbReference>
<keyword evidence="1" id="KW-0393">Immunoglobulin domain</keyword>
<dbReference type="InterPro" id="IPR036179">
    <property type="entry name" value="Ig-like_dom_sf"/>
</dbReference>
<dbReference type="GO" id="GO:0030424">
    <property type="term" value="C:axon"/>
    <property type="evidence" value="ECO:0007669"/>
    <property type="project" value="TreeGrafter"/>
</dbReference>
<comment type="caution">
    <text evidence="3">The sequence shown here is derived from an EMBL/GenBank/DDBJ whole genome shotgun (WGS) entry which is preliminary data.</text>
</comment>
<gene>
    <name evidence="3" type="ORF">SDC9_76924</name>
</gene>
<dbReference type="SMART" id="SM00409">
    <property type="entry name" value="IG"/>
    <property type="match status" value="3"/>
</dbReference>
<dbReference type="PROSITE" id="PS50835">
    <property type="entry name" value="IG_LIKE"/>
    <property type="match status" value="3"/>
</dbReference>
<dbReference type="InterPro" id="IPR003598">
    <property type="entry name" value="Ig_sub2"/>
</dbReference>
<organism evidence="3">
    <name type="scientific">bioreactor metagenome</name>
    <dbReference type="NCBI Taxonomy" id="1076179"/>
    <lineage>
        <taxon>unclassified sequences</taxon>
        <taxon>metagenomes</taxon>
        <taxon>ecological metagenomes</taxon>
    </lineage>
</organism>
<dbReference type="Gene3D" id="2.60.40.10">
    <property type="entry name" value="Immunoglobulins"/>
    <property type="match status" value="3"/>
</dbReference>
<dbReference type="Gene3D" id="2.60.120.200">
    <property type="match status" value="1"/>
</dbReference>
<dbReference type="InterPro" id="IPR007110">
    <property type="entry name" value="Ig-like_dom"/>
</dbReference>
<dbReference type="EMBL" id="VSSQ01005771">
    <property type="protein sequence ID" value="MPM30376.1"/>
    <property type="molecule type" value="Genomic_DNA"/>
</dbReference>
<protein>
    <recommendedName>
        <fullName evidence="2">Ig-like domain-containing protein</fullName>
    </recommendedName>
</protein>
<dbReference type="PANTHER" id="PTHR10075">
    <property type="entry name" value="BASIGIN RELATED"/>
    <property type="match status" value="1"/>
</dbReference>
<dbReference type="PANTHER" id="PTHR10075:SF100">
    <property type="entry name" value="FASCICLIN-2"/>
    <property type="match status" value="1"/>
</dbReference>
<dbReference type="SUPFAM" id="SSF48726">
    <property type="entry name" value="Immunoglobulin"/>
    <property type="match status" value="3"/>
</dbReference>
<sequence length="707" mass="74150">MTFAEATAIAGTSSQSSYNRFGDYSQTSLDPDGLTFWHTGQYCSSASGQETRIYSFQLPAGTPTDVSNFNATAVSTSQIDLTWTLNSNSNPVMVAWNTTNSFGTPANGTAYTAGNTIAGGGTVLYYGTANNFSHTGLTPATTYYYKIWSNTGSYTWTTGVTDNATTFSSGNTSYPFTLDFESSADYTTSFSPWTTYDGDAQATYQSSDATFTGEGTAFAYLCMNPSLSGWTAAQGDAAHGGSRCGMAVCPADASQSNDWFISPAMSLGTGSSFSLWVLSPKPSTWGNDSYQIMISTTDNQPASFTALSSLVEAPATWTQHTYSLSAYDNQTIYLAIRHVSTDMFMFWMDDLQFNSTISSSNAATIVSNPSSSSVCTGGSVTFTVSATGDAPITYQWQKNSTNIPGATNSSYTIAAVAAGDVGAYRCIVTNAAGADTSTVANLTLSTAPSITTNPVSATQCAGTNVTFTAAASGTATLTYQWKKDGSVIAGATNASYTISSITAGNAGSYTCVVTNSCGSATTTAAVLTVTPATAITTHPVSLNAYDSDDVTLTVVAVGSGLSYQWRKDGINLSDGGNISGSTTATLQITNVSPSDYGTYTCVVTGSCGSATSNGAVLTILTGVEDLEALRPDIYPNPSNGDFTIDLGQTPASGNYYVYDLDGKLLLWRMYKDATQIVIDLSGRAQGTYLIRIDVNDKTFFDRLILKN</sequence>
<evidence type="ECO:0000313" key="3">
    <source>
        <dbReference type="EMBL" id="MPM30376.1"/>
    </source>
</evidence>
<feature type="domain" description="Ig-like" evidence="2">
    <location>
        <begin position="448"/>
        <end position="528"/>
    </location>
</feature>
<dbReference type="InterPro" id="IPR013783">
    <property type="entry name" value="Ig-like_fold"/>
</dbReference>
<dbReference type="InterPro" id="IPR026444">
    <property type="entry name" value="Secre_tail"/>
</dbReference>
<accession>A0A644YPE2</accession>
<evidence type="ECO:0000256" key="1">
    <source>
        <dbReference type="ARBA" id="ARBA00023319"/>
    </source>
</evidence>
<dbReference type="InterPro" id="IPR003599">
    <property type="entry name" value="Ig_sub"/>
</dbReference>
<dbReference type="CDD" id="cd00096">
    <property type="entry name" value="Ig"/>
    <property type="match status" value="2"/>
</dbReference>
<name>A0A644YPE2_9ZZZZ</name>
<dbReference type="NCBIfam" id="TIGR04183">
    <property type="entry name" value="Por_Secre_tail"/>
    <property type="match status" value="1"/>
</dbReference>
<dbReference type="GO" id="GO:0005886">
    <property type="term" value="C:plasma membrane"/>
    <property type="evidence" value="ECO:0007669"/>
    <property type="project" value="TreeGrafter"/>
</dbReference>
<dbReference type="Pfam" id="PF13927">
    <property type="entry name" value="Ig_3"/>
    <property type="match status" value="3"/>
</dbReference>
<dbReference type="AlphaFoldDB" id="A0A644YPE2"/>
<dbReference type="Pfam" id="PF18962">
    <property type="entry name" value="Por_Secre_tail"/>
    <property type="match status" value="1"/>
</dbReference>
<reference evidence="3" key="1">
    <citation type="submission" date="2019-08" db="EMBL/GenBank/DDBJ databases">
        <authorList>
            <person name="Kucharzyk K."/>
            <person name="Murdoch R.W."/>
            <person name="Higgins S."/>
            <person name="Loffler F."/>
        </authorList>
    </citation>
    <scope>NUCLEOTIDE SEQUENCE</scope>
</reference>
<dbReference type="GO" id="GO:0007156">
    <property type="term" value="P:homophilic cell adhesion via plasma membrane adhesion molecules"/>
    <property type="evidence" value="ECO:0007669"/>
    <property type="project" value="TreeGrafter"/>
</dbReference>
<dbReference type="NCBIfam" id="NF038128">
    <property type="entry name" value="choice_anch_J"/>
    <property type="match status" value="1"/>
</dbReference>
<dbReference type="SMART" id="SM00408">
    <property type="entry name" value="IGc2"/>
    <property type="match status" value="3"/>
</dbReference>
<feature type="domain" description="Ig-like" evidence="2">
    <location>
        <begin position="531"/>
        <end position="618"/>
    </location>
</feature>
<dbReference type="GO" id="GO:0098632">
    <property type="term" value="F:cell-cell adhesion mediator activity"/>
    <property type="evidence" value="ECO:0007669"/>
    <property type="project" value="TreeGrafter"/>
</dbReference>
<proteinExistence type="predicted"/>